<dbReference type="InterPro" id="IPR029045">
    <property type="entry name" value="ClpP/crotonase-like_dom_sf"/>
</dbReference>
<sequence>MSDIHIRKAGRTGRITLTRPKALNALTYDMTLEIDAALKDWARDDTIAMLVIDAEGEKAFCAGGDIAEMYATGTAGDYEYGRRFWADEYNMNARLFEFPKPVASFLQGFTMGGGVGVGCHGSHRVVCENSQIAMPECGIGLIPDVGGSLLLAHAPGRLGEYLGTTATRMGPADAILAGFADYFVPAAAWPELIARLEETGDWTLIDAAAAPPPEGRLSALQPEIDRHFSGETLGDILRSLRAEDTAFTASALKALERNSPLAMACAVEMAHRLGDNTGIRQALGLEYRFTYRSMEHADFLEGIRAAIIDKDRAPKWRHTLDTVSPMDVSAMLMPLGPDALTFNTEKTGEETP</sequence>
<dbReference type="PANTHER" id="PTHR43176">
    <property type="entry name" value="3-HYDROXYISOBUTYRYL-COA HYDROLASE-RELATED"/>
    <property type="match status" value="1"/>
</dbReference>
<dbReference type="GO" id="GO:0003860">
    <property type="term" value="F:3-hydroxyisobutyryl-CoA hydrolase activity"/>
    <property type="evidence" value="ECO:0007669"/>
    <property type="project" value="UniProtKB-EC"/>
</dbReference>
<dbReference type="GO" id="GO:0006574">
    <property type="term" value="P:L-valine catabolic process"/>
    <property type="evidence" value="ECO:0007669"/>
    <property type="project" value="TreeGrafter"/>
</dbReference>
<dbReference type="EMBL" id="PVTD01000006">
    <property type="protein sequence ID" value="PRY22693.1"/>
    <property type="molecule type" value="Genomic_DNA"/>
</dbReference>
<keyword evidence="6" id="KW-1185">Reference proteome</keyword>
<dbReference type="Gene3D" id="3.90.226.10">
    <property type="entry name" value="2-enoyl-CoA Hydratase, Chain A, domain 1"/>
    <property type="match status" value="1"/>
</dbReference>
<dbReference type="CDD" id="cd06558">
    <property type="entry name" value="crotonase-like"/>
    <property type="match status" value="1"/>
</dbReference>
<dbReference type="EC" id="3.1.2.4" evidence="2"/>
<dbReference type="Pfam" id="PF16113">
    <property type="entry name" value="ECH_2"/>
    <property type="match status" value="1"/>
</dbReference>
<proteinExistence type="predicted"/>
<dbReference type="AlphaFoldDB" id="A0A2T0RNK8"/>
<comment type="caution">
    <text evidence="5">The sequence shown here is derived from an EMBL/GenBank/DDBJ whole genome shotgun (WGS) entry which is preliminary data.</text>
</comment>
<comment type="catalytic activity">
    <reaction evidence="1">
        <text>3-hydroxy-2-methylpropanoyl-CoA + H2O = 3-hydroxy-2-methylpropanoate + CoA + H(+)</text>
        <dbReference type="Rhea" id="RHEA:20888"/>
        <dbReference type="ChEBI" id="CHEBI:11805"/>
        <dbReference type="ChEBI" id="CHEBI:15377"/>
        <dbReference type="ChEBI" id="CHEBI:15378"/>
        <dbReference type="ChEBI" id="CHEBI:57287"/>
        <dbReference type="ChEBI" id="CHEBI:57340"/>
        <dbReference type="EC" id="3.1.2.4"/>
    </reaction>
</comment>
<name>A0A2T0RNK8_9RHOB</name>
<evidence type="ECO:0000256" key="3">
    <source>
        <dbReference type="ARBA" id="ARBA00022801"/>
    </source>
</evidence>
<dbReference type="NCBIfam" id="NF004127">
    <property type="entry name" value="PRK05617.1"/>
    <property type="match status" value="1"/>
</dbReference>
<protein>
    <recommendedName>
        <fullName evidence="2">3-hydroxyisobutyryl-CoA hydrolase</fullName>
        <ecNumber evidence="2">3.1.2.4</ecNumber>
    </recommendedName>
</protein>
<evidence type="ECO:0000256" key="1">
    <source>
        <dbReference type="ARBA" id="ARBA00001709"/>
    </source>
</evidence>
<accession>A0A2T0RNK8</accession>
<keyword evidence="3" id="KW-0378">Hydrolase</keyword>
<evidence type="ECO:0000256" key="2">
    <source>
        <dbReference type="ARBA" id="ARBA00011915"/>
    </source>
</evidence>
<dbReference type="SUPFAM" id="SSF52096">
    <property type="entry name" value="ClpP/crotonase"/>
    <property type="match status" value="1"/>
</dbReference>
<gene>
    <name evidence="5" type="ORF">CLV78_106235</name>
</gene>
<evidence type="ECO:0000313" key="5">
    <source>
        <dbReference type="EMBL" id="PRY22693.1"/>
    </source>
</evidence>
<organism evidence="5 6">
    <name type="scientific">Aliiruegeria haliotis</name>
    <dbReference type="NCBI Taxonomy" id="1280846"/>
    <lineage>
        <taxon>Bacteria</taxon>
        <taxon>Pseudomonadati</taxon>
        <taxon>Pseudomonadota</taxon>
        <taxon>Alphaproteobacteria</taxon>
        <taxon>Rhodobacterales</taxon>
        <taxon>Roseobacteraceae</taxon>
        <taxon>Aliiruegeria</taxon>
    </lineage>
</organism>
<dbReference type="GO" id="GO:0005829">
    <property type="term" value="C:cytosol"/>
    <property type="evidence" value="ECO:0007669"/>
    <property type="project" value="TreeGrafter"/>
</dbReference>
<dbReference type="InterPro" id="IPR045004">
    <property type="entry name" value="ECH_dom"/>
</dbReference>
<dbReference type="Proteomes" id="UP000239480">
    <property type="component" value="Unassembled WGS sequence"/>
</dbReference>
<evidence type="ECO:0000259" key="4">
    <source>
        <dbReference type="Pfam" id="PF16113"/>
    </source>
</evidence>
<dbReference type="InterPro" id="IPR032259">
    <property type="entry name" value="HIBYL-CoA-H"/>
</dbReference>
<feature type="domain" description="Enoyl-CoA hydratase/isomerase" evidence="4">
    <location>
        <begin position="13"/>
        <end position="331"/>
    </location>
</feature>
<evidence type="ECO:0000313" key="6">
    <source>
        <dbReference type="Proteomes" id="UP000239480"/>
    </source>
</evidence>
<reference evidence="5 6" key="1">
    <citation type="submission" date="2018-03" db="EMBL/GenBank/DDBJ databases">
        <title>Genomic Encyclopedia of Archaeal and Bacterial Type Strains, Phase II (KMG-II): from individual species to whole genera.</title>
        <authorList>
            <person name="Goeker M."/>
        </authorList>
    </citation>
    <scope>NUCLEOTIDE SEQUENCE [LARGE SCALE GENOMIC DNA]</scope>
    <source>
        <strain evidence="5 6">DSM 29328</strain>
    </source>
</reference>
<dbReference type="PANTHER" id="PTHR43176:SF3">
    <property type="entry name" value="3-HYDROXYISOBUTYRYL-COA HYDROLASE, MITOCHONDRIAL"/>
    <property type="match status" value="1"/>
</dbReference>
<dbReference type="RefSeq" id="WP_106205760.1">
    <property type="nucleotide sequence ID" value="NZ_PVTD01000006.1"/>
</dbReference>
<dbReference type="OrthoDB" id="9790967at2"/>